<keyword evidence="4" id="KW-1185">Reference proteome</keyword>
<dbReference type="Pfam" id="PF00072">
    <property type="entry name" value="Response_reg"/>
    <property type="match status" value="1"/>
</dbReference>
<sequence>MTTFYQRDAAGRRRKETRLLVIDDNPDHLQLIKRTIAQCMPLVTPVFAQSEAEAVAYLSDCETDTHKIPRLILLDLYLPTRETGWRVLDHIRTRLSILGKLPVVLLSYSTCRSDITEAYDRGCSSYFAKPLNPDAWLTYFDLLRTYWLETVTLPEATNL</sequence>
<evidence type="ECO:0000313" key="3">
    <source>
        <dbReference type="EMBL" id="NID10778.1"/>
    </source>
</evidence>
<comment type="caution">
    <text evidence="3">The sequence shown here is derived from an EMBL/GenBank/DDBJ whole genome shotgun (WGS) entry which is preliminary data.</text>
</comment>
<reference evidence="3" key="1">
    <citation type="submission" date="2024-05" db="EMBL/GenBank/DDBJ databases">
        <authorList>
            <person name="Jung D.-H."/>
        </authorList>
    </citation>
    <scope>NUCLEOTIDE SEQUENCE</scope>
    <source>
        <strain evidence="3">JA-25</strain>
    </source>
</reference>
<feature type="modified residue" description="4-aspartylphosphate" evidence="1">
    <location>
        <position position="75"/>
    </location>
</feature>
<dbReference type="PANTHER" id="PTHR44520:SF2">
    <property type="entry name" value="RESPONSE REGULATOR RCP1"/>
    <property type="match status" value="1"/>
</dbReference>
<evidence type="ECO:0000259" key="2">
    <source>
        <dbReference type="PROSITE" id="PS50110"/>
    </source>
</evidence>
<dbReference type="SMART" id="SM00448">
    <property type="entry name" value="REC"/>
    <property type="match status" value="1"/>
</dbReference>
<protein>
    <submittedName>
        <fullName evidence="3">Response regulator</fullName>
    </submittedName>
</protein>
<dbReference type="SUPFAM" id="SSF52172">
    <property type="entry name" value="CheY-like"/>
    <property type="match status" value="1"/>
</dbReference>
<dbReference type="InterPro" id="IPR011006">
    <property type="entry name" value="CheY-like_superfamily"/>
</dbReference>
<dbReference type="Gene3D" id="3.40.50.2300">
    <property type="match status" value="1"/>
</dbReference>
<gene>
    <name evidence="3" type="ORF">F7231_11420</name>
</gene>
<dbReference type="RefSeq" id="WP_166692000.1">
    <property type="nucleotide sequence ID" value="NZ_WAEL01000004.1"/>
</dbReference>
<keyword evidence="1" id="KW-0597">Phosphoprotein</keyword>
<dbReference type="InterPro" id="IPR052893">
    <property type="entry name" value="TCS_response_regulator"/>
</dbReference>
<proteinExistence type="predicted"/>
<organism evidence="3 4">
    <name type="scientific">Fibrivirga algicola</name>
    <dbReference type="NCBI Taxonomy" id="2950420"/>
    <lineage>
        <taxon>Bacteria</taxon>
        <taxon>Pseudomonadati</taxon>
        <taxon>Bacteroidota</taxon>
        <taxon>Cytophagia</taxon>
        <taxon>Cytophagales</taxon>
        <taxon>Spirosomataceae</taxon>
        <taxon>Fibrivirga</taxon>
    </lineage>
</organism>
<evidence type="ECO:0000313" key="4">
    <source>
        <dbReference type="Proteomes" id="UP000606008"/>
    </source>
</evidence>
<name>A0ABX0QFX0_9BACT</name>
<dbReference type="EMBL" id="WAEL01000004">
    <property type="protein sequence ID" value="NID10778.1"/>
    <property type="molecule type" value="Genomic_DNA"/>
</dbReference>
<evidence type="ECO:0000256" key="1">
    <source>
        <dbReference type="PROSITE-ProRule" id="PRU00169"/>
    </source>
</evidence>
<accession>A0ABX0QFX0</accession>
<dbReference type="Proteomes" id="UP000606008">
    <property type="component" value="Unassembled WGS sequence"/>
</dbReference>
<feature type="domain" description="Response regulatory" evidence="2">
    <location>
        <begin position="18"/>
        <end position="144"/>
    </location>
</feature>
<dbReference type="PANTHER" id="PTHR44520">
    <property type="entry name" value="RESPONSE REGULATOR RCP1-RELATED"/>
    <property type="match status" value="1"/>
</dbReference>
<dbReference type="InterPro" id="IPR001789">
    <property type="entry name" value="Sig_transdc_resp-reg_receiver"/>
</dbReference>
<dbReference type="PROSITE" id="PS50110">
    <property type="entry name" value="RESPONSE_REGULATORY"/>
    <property type="match status" value="1"/>
</dbReference>